<comment type="caution">
    <text evidence="1">The sequence shown here is derived from an EMBL/GenBank/DDBJ whole genome shotgun (WGS) entry which is preliminary data.</text>
</comment>
<evidence type="ECO:0008006" key="3">
    <source>
        <dbReference type="Google" id="ProtNLM"/>
    </source>
</evidence>
<dbReference type="AlphaFoldDB" id="A0A6A4EV83"/>
<keyword evidence="2" id="KW-1185">Reference proteome</keyword>
<dbReference type="Proteomes" id="UP000434957">
    <property type="component" value="Unassembled WGS sequence"/>
</dbReference>
<accession>A0A6A4EV83</accession>
<proteinExistence type="predicted"/>
<sequence>MQAAIDRQLKQHVAPGYGGVSQEMWVAAPAEVRRRERRVIGLILRTGLAPKILRRKQMIFLPKAQAVDPTLDSSKGLPPRRPITVQSAFANRVFLVIKHFVENGIPSSPLQHGFRRDRSVADAAILTTLLIERAKEIFEPLLLVSKDCLKCYDRIPSWVMELLYLGMGVSETARRLMIDFLGPGEISVRTAFGWLTTGEREFGIGQGSILAILHIGVYMDCLQDQLAKCSDPVQIRHHQEGHGIDIGSTMFVDDQLDVSTTYNGLLDRARITNLFTGKFATGGIFGSAKSFQMYIAEPEKHYPAVLLNDGRGTPQPVQVVAPEQGFKHLGIYQAGEDQWAASLEPTWQKLVSDADRVKCLGLTLPEFRYVVNHIWIPRLRYRMVLGGAIGMAAKVDIFIRQVARAVLRLPFSLNTVVYYDKTNGLGLESCEADANTNRCIEALRVLNTPELPVYHILTERLEAYQVRAGLTYNPLCHPIRPPRRAQTWIAQVIRYAASFDPPLVIAVKWTQPPTARSRRSNDRPLLDITPREHRHTLVSINWKGEFKLRFVGDISSDMGSHLLPLTAILRLGRWSDKDRAKVTTTG</sequence>
<name>A0A6A4EV83_9STRA</name>
<protein>
    <recommendedName>
        <fullName evidence="3">Reverse transcriptase domain-containing protein</fullName>
    </recommendedName>
</protein>
<gene>
    <name evidence="1" type="ORF">PR003_g14268</name>
</gene>
<organism evidence="1 2">
    <name type="scientific">Phytophthora rubi</name>
    <dbReference type="NCBI Taxonomy" id="129364"/>
    <lineage>
        <taxon>Eukaryota</taxon>
        <taxon>Sar</taxon>
        <taxon>Stramenopiles</taxon>
        <taxon>Oomycota</taxon>
        <taxon>Peronosporomycetes</taxon>
        <taxon>Peronosporales</taxon>
        <taxon>Peronosporaceae</taxon>
        <taxon>Phytophthora</taxon>
    </lineage>
</organism>
<evidence type="ECO:0000313" key="1">
    <source>
        <dbReference type="EMBL" id="KAE9332949.1"/>
    </source>
</evidence>
<evidence type="ECO:0000313" key="2">
    <source>
        <dbReference type="Proteomes" id="UP000434957"/>
    </source>
</evidence>
<reference evidence="1 2" key="1">
    <citation type="submission" date="2018-08" db="EMBL/GenBank/DDBJ databases">
        <title>Genomic investigation of the strawberry pathogen Phytophthora fragariae indicates pathogenicity is determined by transcriptional variation in three key races.</title>
        <authorList>
            <person name="Adams T.M."/>
            <person name="Armitage A.D."/>
            <person name="Sobczyk M.K."/>
            <person name="Bates H.J."/>
            <person name="Dunwell J.M."/>
            <person name="Nellist C.F."/>
            <person name="Harrison R.J."/>
        </authorList>
    </citation>
    <scope>NUCLEOTIDE SEQUENCE [LARGE SCALE GENOMIC DNA]</scope>
    <source>
        <strain evidence="1 2">SCRP333</strain>
    </source>
</reference>
<dbReference type="EMBL" id="QXFT01000937">
    <property type="protein sequence ID" value="KAE9332949.1"/>
    <property type="molecule type" value="Genomic_DNA"/>
</dbReference>